<organism evidence="1 2">
    <name type="scientific">Polyangium sorediatum</name>
    <dbReference type="NCBI Taxonomy" id="889274"/>
    <lineage>
        <taxon>Bacteria</taxon>
        <taxon>Pseudomonadati</taxon>
        <taxon>Myxococcota</taxon>
        <taxon>Polyangia</taxon>
        <taxon>Polyangiales</taxon>
        <taxon>Polyangiaceae</taxon>
        <taxon>Polyangium</taxon>
    </lineage>
</organism>
<keyword evidence="2" id="KW-1185">Reference proteome</keyword>
<evidence type="ECO:0000313" key="2">
    <source>
        <dbReference type="Proteomes" id="UP001160301"/>
    </source>
</evidence>
<gene>
    <name evidence="1" type="ORF">QHF89_30365</name>
</gene>
<name>A0ABT6NZR6_9BACT</name>
<accession>A0ABT6NZR6</accession>
<reference evidence="1 2" key="1">
    <citation type="submission" date="2023-04" db="EMBL/GenBank/DDBJ databases">
        <title>The genome sequence of Polyangium sorediatum DSM14670.</title>
        <authorList>
            <person name="Zhang X."/>
        </authorList>
    </citation>
    <scope>NUCLEOTIDE SEQUENCE [LARGE SCALE GENOMIC DNA]</scope>
    <source>
        <strain evidence="1 2">DSM 14670</strain>
    </source>
</reference>
<protein>
    <recommendedName>
        <fullName evidence="3">Lipoprotein</fullName>
    </recommendedName>
</protein>
<dbReference type="Proteomes" id="UP001160301">
    <property type="component" value="Unassembled WGS sequence"/>
</dbReference>
<comment type="caution">
    <text evidence="1">The sequence shown here is derived from an EMBL/GenBank/DDBJ whole genome shotgun (WGS) entry which is preliminary data.</text>
</comment>
<evidence type="ECO:0008006" key="3">
    <source>
        <dbReference type="Google" id="ProtNLM"/>
    </source>
</evidence>
<dbReference type="EMBL" id="JARZHI010000034">
    <property type="protein sequence ID" value="MDI1433842.1"/>
    <property type="molecule type" value="Genomic_DNA"/>
</dbReference>
<proteinExistence type="predicted"/>
<sequence length="69" mass="7191">MAPFHRSCTATVAGQTFYDSEDSCGSPLTGVLEGLCAATIPLPTEIPIHCENGGASTHILDTETGVIRE</sequence>
<evidence type="ECO:0000313" key="1">
    <source>
        <dbReference type="EMBL" id="MDI1433842.1"/>
    </source>
</evidence>
<dbReference type="RefSeq" id="WP_136972697.1">
    <property type="nucleotide sequence ID" value="NZ_JARZHI010000034.1"/>
</dbReference>